<evidence type="ECO:0000259" key="3">
    <source>
        <dbReference type="Pfam" id="PF01979"/>
    </source>
</evidence>
<dbReference type="OrthoDB" id="9796020at2"/>
<dbReference type="PANTHER" id="PTHR43794">
    <property type="entry name" value="AMINOHYDROLASE SSNA-RELATED"/>
    <property type="match status" value="1"/>
</dbReference>
<feature type="domain" description="Amidohydrolase-related" evidence="3">
    <location>
        <begin position="56"/>
        <end position="404"/>
    </location>
</feature>
<dbReference type="SUPFAM" id="SSF51338">
    <property type="entry name" value="Composite domain of metallo-dependent hydrolases"/>
    <property type="match status" value="1"/>
</dbReference>
<evidence type="ECO:0000313" key="5">
    <source>
        <dbReference type="Proteomes" id="UP000596977"/>
    </source>
</evidence>
<dbReference type="InterPro" id="IPR032466">
    <property type="entry name" value="Metal_Hydrolase"/>
</dbReference>
<dbReference type="Pfam" id="PF01979">
    <property type="entry name" value="Amidohydro_1"/>
    <property type="match status" value="1"/>
</dbReference>
<keyword evidence="5" id="KW-1185">Reference proteome</keyword>
<reference evidence="4 5" key="1">
    <citation type="journal article" date="2014" name="Int. J. Syst. Evol. Microbiol.">
        <title>Complete genome sequence of Corynebacterium casei LMG S-19264T (=DSM 44701T), isolated from a smear-ripened cheese.</title>
        <authorList>
            <consortium name="US DOE Joint Genome Institute (JGI-PGF)"/>
            <person name="Walter F."/>
            <person name="Albersmeier A."/>
            <person name="Kalinowski J."/>
            <person name="Ruckert C."/>
        </authorList>
    </citation>
    <scope>NUCLEOTIDE SEQUENCE [LARGE SCALE GENOMIC DNA]</scope>
    <source>
        <strain evidence="4 5">CGMCC 1.15896</strain>
    </source>
</reference>
<evidence type="ECO:0000256" key="2">
    <source>
        <dbReference type="ARBA" id="ARBA00022801"/>
    </source>
</evidence>
<dbReference type="SUPFAM" id="SSF51556">
    <property type="entry name" value="Metallo-dependent hydrolases"/>
    <property type="match status" value="1"/>
</dbReference>
<proteinExistence type="inferred from homology"/>
<comment type="caution">
    <text evidence="4">The sequence shown here is derived from an EMBL/GenBank/DDBJ whole genome shotgun (WGS) entry which is preliminary data.</text>
</comment>
<sequence length="444" mass="47810">MTDTVLTNAWILTVDETMTIHARGWLHISGDTIVALGDGAPPQVPNAEIVDMSGDIVMPGMVNTHCHMAMSLFRGLGEDVDDRLFRYMLPLERKFVSPEMVRAGTTLSALESIMGGVTSIADMYYFETEVGHVIDRAGMRGIVGQTLADFDAPDHKSFDAGFALVDELADTFADHARVTASIAPHAPYSTGPAIMERVAQWSDDHPGLPVQIHLAETEPEIAWAREKYGLSTVGVTARSGLLKPSTIAAHCLLIDDDDIAILAQSGVGVAHNARSNGKGGRGMARVEDMRKAGIAVGIATDGPMSGNTLDLFAQFGVVSIFAKILGHSRKPMPTKDVIRMATIEGAKVLGLDDRIGSLEAGKKADLIRISLAAPRLHPIYDPYSMLVFAAMPTDVCDVMVDGNWLMRDRQVLTLEPQKVLADALAVADKFRTEIAAIDAARQKE</sequence>
<evidence type="ECO:0000313" key="4">
    <source>
        <dbReference type="EMBL" id="GGA57111.1"/>
    </source>
</evidence>
<keyword evidence="2" id="KW-0378">Hydrolase</keyword>
<name>A0A916RGT3_9HYPH</name>
<organism evidence="4 5">
    <name type="scientific">Pelagibacterium lentulum</name>
    <dbReference type="NCBI Taxonomy" id="2029865"/>
    <lineage>
        <taxon>Bacteria</taxon>
        <taxon>Pseudomonadati</taxon>
        <taxon>Pseudomonadota</taxon>
        <taxon>Alphaproteobacteria</taxon>
        <taxon>Hyphomicrobiales</taxon>
        <taxon>Devosiaceae</taxon>
        <taxon>Pelagibacterium</taxon>
    </lineage>
</organism>
<accession>A0A916RGT3</accession>
<gene>
    <name evidence="4" type="ORF">GCM10011499_29190</name>
</gene>
<dbReference type="PANTHER" id="PTHR43794:SF11">
    <property type="entry name" value="AMIDOHYDROLASE-RELATED DOMAIN-CONTAINING PROTEIN"/>
    <property type="match status" value="1"/>
</dbReference>
<dbReference type="CDD" id="cd01298">
    <property type="entry name" value="ATZ_TRZ_like"/>
    <property type="match status" value="1"/>
</dbReference>
<comment type="similarity">
    <text evidence="1">Belongs to the metallo-dependent hydrolases superfamily. ATZ/TRZ family.</text>
</comment>
<dbReference type="InterPro" id="IPR006680">
    <property type="entry name" value="Amidohydro-rel"/>
</dbReference>
<protein>
    <submittedName>
        <fullName evidence="4">Amidohydrolase</fullName>
    </submittedName>
</protein>
<dbReference type="InterPro" id="IPR050287">
    <property type="entry name" value="MTA/SAH_deaminase"/>
</dbReference>
<dbReference type="Gene3D" id="2.30.40.10">
    <property type="entry name" value="Urease, subunit C, domain 1"/>
    <property type="match status" value="1"/>
</dbReference>
<dbReference type="GO" id="GO:0016810">
    <property type="term" value="F:hydrolase activity, acting on carbon-nitrogen (but not peptide) bonds"/>
    <property type="evidence" value="ECO:0007669"/>
    <property type="project" value="InterPro"/>
</dbReference>
<dbReference type="RefSeq" id="WP_127074083.1">
    <property type="nucleotide sequence ID" value="NZ_BMKB01000004.1"/>
</dbReference>
<dbReference type="Gene3D" id="3.20.20.140">
    <property type="entry name" value="Metal-dependent hydrolases"/>
    <property type="match status" value="1"/>
</dbReference>
<evidence type="ECO:0000256" key="1">
    <source>
        <dbReference type="ARBA" id="ARBA00006745"/>
    </source>
</evidence>
<dbReference type="InterPro" id="IPR011059">
    <property type="entry name" value="Metal-dep_hydrolase_composite"/>
</dbReference>
<dbReference type="AlphaFoldDB" id="A0A916RGT3"/>
<dbReference type="Proteomes" id="UP000596977">
    <property type="component" value="Unassembled WGS sequence"/>
</dbReference>
<dbReference type="EMBL" id="BMKB01000004">
    <property type="protein sequence ID" value="GGA57111.1"/>
    <property type="molecule type" value="Genomic_DNA"/>
</dbReference>